<sequence>MTIDAVVFDIGGVLLDWSPDYLYAGLIPDEQQRTRFLTEVATPAWNQEQDAGRSWAEAVAELSGRFPEHAEWIAAYDTGWLTMVKGVFTDTAELLGDIQALGLPTYALTNFSAEKWEVAKEAFPILSSFDGEVVSGTEQTIKPDEKIYRILLERYALDPARTFYTDDMQYNVDGARAVGIDAEQFTGAADLRAQLKQRGLQLS</sequence>
<dbReference type="SFLD" id="SFLDS00003">
    <property type="entry name" value="Haloacid_Dehalogenase"/>
    <property type="match status" value="1"/>
</dbReference>
<dbReference type="SFLD" id="SFLDG01129">
    <property type="entry name" value="C1.5:_HAD__Beta-PGM__Phosphata"/>
    <property type="match status" value="1"/>
</dbReference>
<reference evidence="1 4" key="2">
    <citation type="submission" date="2020-08" db="EMBL/GenBank/DDBJ databases">
        <title>Sequencing the genomes of 1000 actinobacteria strains.</title>
        <authorList>
            <person name="Klenk H.-P."/>
        </authorList>
    </citation>
    <scope>NUCLEOTIDE SEQUENCE [LARGE SCALE GENOMIC DNA]</scope>
    <source>
        <strain evidence="1 4">DSM 15626</strain>
    </source>
</reference>
<dbReference type="AlphaFoldDB" id="A0A7Y4P4P0"/>
<evidence type="ECO:0000313" key="3">
    <source>
        <dbReference type="Proteomes" id="UP000534306"/>
    </source>
</evidence>
<evidence type="ECO:0000313" key="4">
    <source>
        <dbReference type="Proteomes" id="UP000553957"/>
    </source>
</evidence>
<dbReference type="EC" id="3.8.1.2" evidence="1"/>
<dbReference type="EMBL" id="JACHKF010000001">
    <property type="protein sequence ID" value="MBB6570073.1"/>
    <property type="molecule type" value="Genomic_DNA"/>
</dbReference>
<comment type="caution">
    <text evidence="2">The sequence shown here is derived from an EMBL/GenBank/DDBJ whole genome shotgun (WGS) entry which is preliminary data.</text>
</comment>
<dbReference type="SUPFAM" id="SSF56784">
    <property type="entry name" value="HAD-like"/>
    <property type="match status" value="1"/>
</dbReference>
<dbReference type="Gene3D" id="3.40.50.1000">
    <property type="entry name" value="HAD superfamily/HAD-like"/>
    <property type="match status" value="1"/>
</dbReference>
<keyword evidence="1" id="KW-0378">Hydrolase</keyword>
<dbReference type="RefSeq" id="WP_171678721.1">
    <property type="nucleotide sequence ID" value="NZ_BAAAGT010000005.1"/>
</dbReference>
<dbReference type="CDD" id="cd02603">
    <property type="entry name" value="HAD_sEH-N_like"/>
    <property type="match status" value="1"/>
</dbReference>
<dbReference type="PANTHER" id="PTHR43611">
    <property type="entry name" value="ALPHA-D-GLUCOSE 1-PHOSPHATE PHOSPHATASE"/>
    <property type="match status" value="1"/>
</dbReference>
<accession>A0A7Y4P4P0</accession>
<evidence type="ECO:0000313" key="1">
    <source>
        <dbReference type="EMBL" id="MBB6570073.1"/>
    </source>
</evidence>
<keyword evidence="3" id="KW-1185">Reference proteome</keyword>
<dbReference type="EMBL" id="JABJRC010000012">
    <property type="protein sequence ID" value="NOL45424.1"/>
    <property type="molecule type" value="Genomic_DNA"/>
</dbReference>
<gene>
    <name evidence="1" type="ORF">HNR71_005710</name>
    <name evidence="2" type="ORF">HPO96_34765</name>
</gene>
<evidence type="ECO:0000313" key="2">
    <source>
        <dbReference type="EMBL" id="NOL45424.1"/>
    </source>
</evidence>
<dbReference type="GO" id="GO:0018784">
    <property type="term" value="F:(S)-2-haloacid dehalogenase activity"/>
    <property type="evidence" value="ECO:0007669"/>
    <property type="project" value="UniProtKB-EC"/>
</dbReference>
<dbReference type="PANTHER" id="PTHR43611:SF3">
    <property type="entry name" value="FLAVIN MONONUCLEOTIDE HYDROLASE 1, CHLOROPLATIC"/>
    <property type="match status" value="1"/>
</dbReference>
<organism evidence="2 3">
    <name type="scientific">Kribbella sandramycini</name>
    <dbReference type="NCBI Taxonomy" id="60450"/>
    <lineage>
        <taxon>Bacteria</taxon>
        <taxon>Bacillati</taxon>
        <taxon>Actinomycetota</taxon>
        <taxon>Actinomycetes</taxon>
        <taxon>Propionibacteriales</taxon>
        <taxon>Kribbellaceae</taxon>
        <taxon>Kribbella</taxon>
    </lineage>
</organism>
<dbReference type="Gene3D" id="1.10.150.240">
    <property type="entry name" value="Putative phosphatase, domain 2"/>
    <property type="match status" value="1"/>
</dbReference>
<dbReference type="Pfam" id="PF00702">
    <property type="entry name" value="Hydrolase"/>
    <property type="match status" value="1"/>
</dbReference>
<dbReference type="PRINTS" id="PR00413">
    <property type="entry name" value="HADHALOGNASE"/>
</dbReference>
<dbReference type="NCBIfam" id="TIGR01509">
    <property type="entry name" value="HAD-SF-IA-v3"/>
    <property type="match status" value="1"/>
</dbReference>
<name>A0A7Y4P4P0_9ACTN</name>
<dbReference type="InterPro" id="IPR023198">
    <property type="entry name" value="PGP-like_dom2"/>
</dbReference>
<dbReference type="Proteomes" id="UP000553957">
    <property type="component" value="Unassembled WGS sequence"/>
</dbReference>
<reference evidence="2 3" key="1">
    <citation type="submission" date="2020-05" db="EMBL/GenBank/DDBJ databases">
        <title>Genome sequence of Kribbella sandramycini ATCC 39419.</title>
        <authorList>
            <person name="Maclea K.S."/>
            <person name="Fair J.L."/>
        </authorList>
    </citation>
    <scope>NUCLEOTIDE SEQUENCE [LARGE SCALE GENOMIC DNA]</scope>
    <source>
        <strain evidence="2 3">ATCC 39419</strain>
    </source>
</reference>
<proteinExistence type="predicted"/>
<dbReference type="InterPro" id="IPR023214">
    <property type="entry name" value="HAD_sf"/>
</dbReference>
<dbReference type="InterPro" id="IPR006439">
    <property type="entry name" value="HAD-SF_hydro_IA"/>
</dbReference>
<protein>
    <submittedName>
        <fullName evidence="1">2-haloacid dehalogenase</fullName>
        <ecNumber evidence="1">3.8.1.2</ecNumber>
    </submittedName>
    <submittedName>
        <fullName evidence="2">HAD family phosphatase</fullName>
    </submittedName>
</protein>
<dbReference type="InterPro" id="IPR036412">
    <property type="entry name" value="HAD-like_sf"/>
</dbReference>
<dbReference type="Proteomes" id="UP000534306">
    <property type="component" value="Unassembled WGS sequence"/>
</dbReference>